<sequence length="520" mass="57695">MFFHKYVLNYCNCIIKVSVITWPDPSCACQLKIYVSLPWQFCLLQGPTSSPSADAVKTAAKEFLRFINRSPSPFHVVEECKARLMAAGFSEIKETEAWNVKPKDKCFVTRNQSAIVAFAVGGQYRPGNGFSIIGAHTDSPVLKVKPVSTQEKHGYVQVGVECYGGGMWHSWLDRDLKLAGRVFIRKGSMIESHLLHVDRPILRVPNICIHFQREMTSKFEFNKETHLLPVIATVLSQKQESTENHMQCEAASTEPPQDQCDKHSPALIQLLCNELAVEPTQILDFELLLSDAVPATLGGVYEEFVFAPRLDNLHSCFCAIEGLTRACSETDSLDSEPHVRMIALFDNEETGSQTAAGAGSKLLELILKRLCTGGSRTAFEESMPKSIMVSADMAHAVHPNYSEKHEGKHRPEFHKGVVIKINANQRYATTAATTVVIREVARKAEVPLQDFVVKNDSPCGSTIGPIMSANLGIPTIDLGAAQLSMHSIREMCETTSVYHTTALFKALFEEYPRIMASMKM</sequence>
<keyword evidence="9 13" id="KW-0479">Metal-binding</keyword>
<evidence type="ECO:0000256" key="3">
    <source>
        <dbReference type="ARBA" id="ARBA00008290"/>
    </source>
</evidence>
<comment type="subunit">
    <text evidence="4">Tetrahedron-shaped homododecamer built from six homodimers.</text>
</comment>
<evidence type="ECO:0000256" key="10">
    <source>
        <dbReference type="ARBA" id="ARBA00022801"/>
    </source>
</evidence>
<evidence type="ECO:0000256" key="13">
    <source>
        <dbReference type="RuleBase" id="RU004386"/>
    </source>
</evidence>
<proteinExistence type="inferred from homology"/>
<dbReference type="FunFam" id="2.30.250.10:FF:000001">
    <property type="entry name" value="Aspartyl aminopeptidase 1"/>
    <property type="match status" value="1"/>
</dbReference>
<dbReference type="Proteomes" id="UP001209878">
    <property type="component" value="Unassembled WGS sequence"/>
</dbReference>
<dbReference type="Gene3D" id="2.30.250.10">
    <property type="entry name" value="Aminopeptidase i, Domain 2"/>
    <property type="match status" value="1"/>
</dbReference>
<dbReference type="SUPFAM" id="SSF53187">
    <property type="entry name" value="Zn-dependent exopeptidases"/>
    <property type="match status" value="1"/>
</dbReference>
<dbReference type="InterPro" id="IPR023358">
    <property type="entry name" value="Peptidase_M18_dom2"/>
</dbReference>
<dbReference type="Pfam" id="PF02127">
    <property type="entry name" value="Peptidase_M18"/>
    <property type="match status" value="1"/>
</dbReference>
<keyword evidence="12 13" id="KW-0482">Metalloprotease</keyword>
<comment type="caution">
    <text evidence="14">The sequence shown here is derived from an EMBL/GenBank/DDBJ whole genome shotgun (WGS) entry which is preliminary data.</text>
</comment>
<evidence type="ECO:0000256" key="2">
    <source>
        <dbReference type="ARBA" id="ARBA00001947"/>
    </source>
</evidence>
<reference evidence="14" key="1">
    <citation type="journal article" date="2023" name="Mol. Biol. Evol.">
        <title>Third-Generation Sequencing Reveals the Adaptive Role of the Epigenome in Three Deep-Sea Polychaetes.</title>
        <authorList>
            <person name="Perez M."/>
            <person name="Aroh O."/>
            <person name="Sun Y."/>
            <person name="Lan Y."/>
            <person name="Juniper S.K."/>
            <person name="Young C.R."/>
            <person name="Angers B."/>
            <person name="Qian P.Y."/>
        </authorList>
    </citation>
    <scope>NUCLEOTIDE SEQUENCE</scope>
    <source>
        <strain evidence="14">R07B-5</strain>
    </source>
</reference>
<dbReference type="GO" id="GO:0006508">
    <property type="term" value="P:proteolysis"/>
    <property type="evidence" value="ECO:0007669"/>
    <property type="project" value="UniProtKB-KW"/>
</dbReference>
<keyword evidence="8 13" id="KW-0645">Protease</keyword>
<dbReference type="EMBL" id="JAODUO010000064">
    <property type="protein sequence ID" value="KAK2190958.1"/>
    <property type="molecule type" value="Genomic_DNA"/>
</dbReference>
<evidence type="ECO:0000256" key="9">
    <source>
        <dbReference type="ARBA" id="ARBA00022723"/>
    </source>
</evidence>
<organism evidence="14 15">
    <name type="scientific">Ridgeia piscesae</name>
    <name type="common">Tubeworm</name>
    <dbReference type="NCBI Taxonomy" id="27915"/>
    <lineage>
        <taxon>Eukaryota</taxon>
        <taxon>Metazoa</taxon>
        <taxon>Spiralia</taxon>
        <taxon>Lophotrochozoa</taxon>
        <taxon>Annelida</taxon>
        <taxon>Polychaeta</taxon>
        <taxon>Sedentaria</taxon>
        <taxon>Canalipalpata</taxon>
        <taxon>Sabellida</taxon>
        <taxon>Siboglinidae</taxon>
        <taxon>Ridgeia</taxon>
    </lineage>
</organism>
<dbReference type="AlphaFoldDB" id="A0AAD9UIN2"/>
<dbReference type="GO" id="GO:0008237">
    <property type="term" value="F:metallopeptidase activity"/>
    <property type="evidence" value="ECO:0007669"/>
    <property type="project" value="UniProtKB-KW"/>
</dbReference>
<comment type="catalytic activity">
    <reaction evidence="1">
        <text>Release of an N-terminal aspartate or glutamate from a peptide, with a preference for aspartate.</text>
        <dbReference type="EC" id="3.4.11.21"/>
    </reaction>
</comment>
<dbReference type="NCBIfam" id="NF002759">
    <property type="entry name" value="PRK02813.1"/>
    <property type="match status" value="1"/>
</dbReference>
<dbReference type="GO" id="GO:0008270">
    <property type="term" value="F:zinc ion binding"/>
    <property type="evidence" value="ECO:0007669"/>
    <property type="project" value="InterPro"/>
</dbReference>
<evidence type="ECO:0000256" key="4">
    <source>
        <dbReference type="ARBA" id="ARBA00011395"/>
    </source>
</evidence>
<dbReference type="InterPro" id="IPR001948">
    <property type="entry name" value="Peptidase_M18"/>
</dbReference>
<dbReference type="Gene3D" id="3.40.630.10">
    <property type="entry name" value="Zn peptidases"/>
    <property type="match status" value="1"/>
</dbReference>
<dbReference type="SUPFAM" id="SSF101821">
    <property type="entry name" value="Aminopeptidase/glucanase lid domain"/>
    <property type="match status" value="1"/>
</dbReference>
<keyword evidence="11 13" id="KW-0862">Zinc</keyword>
<dbReference type="CDD" id="cd05658">
    <property type="entry name" value="M18_DAP"/>
    <property type="match status" value="1"/>
</dbReference>
<dbReference type="PANTHER" id="PTHR28570:SF3">
    <property type="entry name" value="ASPARTYL AMINOPEPTIDASE"/>
    <property type="match status" value="1"/>
</dbReference>
<comment type="similarity">
    <text evidence="3 13">Belongs to the peptidase M18 family.</text>
</comment>
<keyword evidence="10 13" id="KW-0378">Hydrolase</keyword>
<dbReference type="GO" id="GO:0004177">
    <property type="term" value="F:aminopeptidase activity"/>
    <property type="evidence" value="ECO:0007669"/>
    <property type="project" value="UniProtKB-KW"/>
</dbReference>
<dbReference type="PANTHER" id="PTHR28570">
    <property type="entry name" value="ASPARTYL AMINOPEPTIDASE"/>
    <property type="match status" value="1"/>
</dbReference>
<keyword evidence="15" id="KW-1185">Reference proteome</keyword>
<keyword evidence="7 13" id="KW-0031">Aminopeptidase</keyword>
<evidence type="ECO:0000256" key="5">
    <source>
        <dbReference type="ARBA" id="ARBA00011965"/>
    </source>
</evidence>
<dbReference type="PRINTS" id="PR00932">
    <property type="entry name" value="AMINO1PTASE"/>
</dbReference>
<evidence type="ECO:0000313" key="14">
    <source>
        <dbReference type="EMBL" id="KAK2190958.1"/>
    </source>
</evidence>
<protein>
    <recommendedName>
        <fullName evidence="6">Aspartyl aminopeptidase</fullName>
        <ecNumber evidence="5">3.4.11.21</ecNumber>
    </recommendedName>
</protein>
<evidence type="ECO:0000256" key="1">
    <source>
        <dbReference type="ARBA" id="ARBA00001335"/>
    </source>
</evidence>
<gene>
    <name evidence="14" type="ORF">NP493_64g05043</name>
</gene>
<evidence type="ECO:0000256" key="11">
    <source>
        <dbReference type="ARBA" id="ARBA00022833"/>
    </source>
</evidence>
<dbReference type="EC" id="3.4.11.21" evidence="5"/>
<accession>A0AAD9UIN2</accession>
<evidence type="ECO:0000256" key="7">
    <source>
        <dbReference type="ARBA" id="ARBA00022438"/>
    </source>
</evidence>
<dbReference type="GO" id="GO:0005737">
    <property type="term" value="C:cytoplasm"/>
    <property type="evidence" value="ECO:0007669"/>
    <property type="project" value="UniProtKB-ARBA"/>
</dbReference>
<comment type="cofactor">
    <cofactor evidence="2">
        <name>Zn(2+)</name>
        <dbReference type="ChEBI" id="CHEBI:29105"/>
    </cofactor>
</comment>
<name>A0AAD9UIN2_RIDPI</name>
<evidence type="ECO:0000256" key="6">
    <source>
        <dbReference type="ARBA" id="ARBA00015118"/>
    </source>
</evidence>
<evidence type="ECO:0000313" key="15">
    <source>
        <dbReference type="Proteomes" id="UP001209878"/>
    </source>
</evidence>
<evidence type="ECO:0000256" key="12">
    <source>
        <dbReference type="ARBA" id="ARBA00023049"/>
    </source>
</evidence>
<evidence type="ECO:0000256" key="8">
    <source>
        <dbReference type="ARBA" id="ARBA00022670"/>
    </source>
</evidence>